<dbReference type="GO" id="GO:0046872">
    <property type="term" value="F:metal ion binding"/>
    <property type="evidence" value="ECO:0007669"/>
    <property type="project" value="UniProtKB-KW"/>
</dbReference>
<dbReference type="InterPro" id="IPR002219">
    <property type="entry name" value="PKC_DAG/PE"/>
</dbReference>
<dbReference type="Pfam" id="PF03107">
    <property type="entry name" value="C1_2"/>
    <property type="match status" value="1"/>
</dbReference>
<evidence type="ECO:0000259" key="4">
    <source>
        <dbReference type="PROSITE" id="PS50081"/>
    </source>
</evidence>
<name>A0A835AQM5_9POAL</name>
<proteinExistence type="predicted"/>
<dbReference type="SUPFAM" id="SSF57889">
    <property type="entry name" value="Cysteine-rich domain"/>
    <property type="match status" value="1"/>
</dbReference>
<dbReference type="EMBL" id="JACEFO010002273">
    <property type="protein sequence ID" value="KAF8668713.1"/>
    <property type="molecule type" value="Genomic_DNA"/>
</dbReference>
<evidence type="ECO:0000313" key="6">
    <source>
        <dbReference type="Proteomes" id="UP000636709"/>
    </source>
</evidence>
<evidence type="ECO:0000313" key="5">
    <source>
        <dbReference type="EMBL" id="KAF8668713.1"/>
    </source>
</evidence>
<gene>
    <name evidence="5" type="ORF">HU200_051898</name>
</gene>
<evidence type="ECO:0000256" key="3">
    <source>
        <dbReference type="ARBA" id="ARBA00022833"/>
    </source>
</evidence>
<keyword evidence="6" id="KW-1185">Reference proteome</keyword>
<dbReference type="AlphaFoldDB" id="A0A835AQM5"/>
<feature type="domain" description="Phorbol-ester/DAG-type" evidence="4">
    <location>
        <begin position="10"/>
        <end position="61"/>
    </location>
</feature>
<keyword evidence="3" id="KW-0862">Zinc</keyword>
<evidence type="ECO:0000256" key="1">
    <source>
        <dbReference type="ARBA" id="ARBA00022723"/>
    </source>
</evidence>
<sequence>MASRRHFADPHHPLVWTHHSHAEAGLCSICLLPLAGRSGYGCYTCNIQLHGACADHFGEAISFFAHPSHALTLSRSPSPDGRACDICRGHCPPGSFVYRCVECGFDAHPLCTLLPERVGDDLRMVCSSSSSPAAGCCSACPHPLPTWHYACSDSRRLHVTCAVDIIGKTTSGDAVVRDCPADAFKGGVKDAAARGIHGAQGWERGLDGPAGHGWSYGPATPGYSYSYSPAMPAYGGPAGPAQGGYFGGPFNYGGYWPPFQGGYYGAGGVPVIQGGYGPPFQGGYYPHVMPAGGHGNGGGGGHGIFHNPGTAGSLMTGIAGFLADVAISAVVPDLASGLLSAILGN</sequence>
<dbReference type="OrthoDB" id="945197at2759"/>
<keyword evidence="2" id="KW-0677">Repeat</keyword>
<accession>A0A835AQM5</accession>
<evidence type="ECO:0000256" key="2">
    <source>
        <dbReference type="ARBA" id="ARBA00022737"/>
    </source>
</evidence>
<dbReference type="Proteomes" id="UP000636709">
    <property type="component" value="Unassembled WGS sequence"/>
</dbReference>
<dbReference type="PROSITE" id="PS50081">
    <property type="entry name" value="ZF_DAG_PE_2"/>
    <property type="match status" value="1"/>
</dbReference>
<organism evidence="5 6">
    <name type="scientific">Digitaria exilis</name>
    <dbReference type="NCBI Taxonomy" id="1010633"/>
    <lineage>
        <taxon>Eukaryota</taxon>
        <taxon>Viridiplantae</taxon>
        <taxon>Streptophyta</taxon>
        <taxon>Embryophyta</taxon>
        <taxon>Tracheophyta</taxon>
        <taxon>Spermatophyta</taxon>
        <taxon>Magnoliopsida</taxon>
        <taxon>Liliopsida</taxon>
        <taxon>Poales</taxon>
        <taxon>Poaceae</taxon>
        <taxon>PACMAD clade</taxon>
        <taxon>Panicoideae</taxon>
        <taxon>Panicodae</taxon>
        <taxon>Paniceae</taxon>
        <taxon>Anthephorinae</taxon>
        <taxon>Digitaria</taxon>
    </lineage>
</organism>
<dbReference type="PANTHER" id="PTHR47841">
    <property type="entry name" value="DIACYLGLYCEROL KINASE THETA-LIKE-RELATED"/>
    <property type="match status" value="1"/>
</dbReference>
<dbReference type="InterPro" id="IPR046349">
    <property type="entry name" value="C1-like_sf"/>
</dbReference>
<comment type="caution">
    <text evidence="5">The sequence shown here is derived from an EMBL/GenBank/DDBJ whole genome shotgun (WGS) entry which is preliminary data.</text>
</comment>
<dbReference type="PANTHER" id="PTHR47841:SF2">
    <property type="entry name" value="OS07G0609800 PROTEIN"/>
    <property type="match status" value="1"/>
</dbReference>
<keyword evidence="1" id="KW-0479">Metal-binding</keyword>
<reference evidence="5" key="1">
    <citation type="submission" date="2020-07" db="EMBL/GenBank/DDBJ databases">
        <title>Genome sequence and genetic diversity analysis of an under-domesticated orphan crop, white fonio (Digitaria exilis).</title>
        <authorList>
            <person name="Bennetzen J.L."/>
            <person name="Chen S."/>
            <person name="Ma X."/>
            <person name="Wang X."/>
            <person name="Yssel A.E.J."/>
            <person name="Chaluvadi S.R."/>
            <person name="Johnson M."/>
            <person name="Gangashetty P."/>
            <person name="Hamidou F."/>
            <person name="Sanogo M.D."/>
            <person name="Zwaenepoel A."/>
            <person name="Wallace J."/>
            <person name="Van De Peer Y."/>
            <person name="Van Deynze A."/>
        </authorList>
    </citation>
    <scope>NUCLEOTIDE SEQUENCE</scope>
    <source>
        <tissue evidence="5">Leaves</tissue>
    </source>
</reference>
<protein>
    <recommendedName>
        <fullName evidence="4">Phorbol-ester/DAG-type domain-containing protein</fullName>
    </recommendedName>
</protein>
<dbReference type="InterPro" id="IPR004146">
    <property type="entry name" value="DC1"/>
</dbReference>